<evidence type="ECO:0000256" key="1">
    <source>
        <dbReference type="SAM" id="MobiDB-lite"/>
    </source>
</evidence>
<comment type="caution">
    <text evidence="2">The sequence shown here is derived from an EMBL/GenBank/DDBJ whole genome shotgun (WGS) entry which is preliminary data.</text>
</comment>
<dbReference type="GeneID" id="85305884"/>
<feature type="region of interest" description="Disordered" evidence="1">
    <location>
        <begin position="523"/>
        <end position="604"/>
    </location>
</feature>
<gene>
    <name evidence="2" type="ORF">QBC33DRAFT_213593</name>
</gene>
<dbReference type="Proteomes" id="UP001244011">
    <property type="component" value="Unassembled WGS sequence"/>
</dbReference>
<dbReference type="EMBL" id="MU839025">
    <property type="protein sequence ID" value="KAK1763688.1"/>
    <property type="molecule type" value="Genomic_DNA"/>
</dbReference>
<proteinExistence type="predicted"/>
<name>A0AAJ0BSH9_9PEZI</name>
<organism evidence="2 3">
    <name type="scientific">Phialemonium atrogriseum</name>
    <dbReference type="NCBI Taxonomy" id="1093897"/>
    <lineage>
        <taxon>Eukaryota</taxon>
        <taxon>Fungi</taxon>
        <taxon>Dikarya</taxon>
        <taxon>Ascomycota</taxon>
        <taxon>Pezizomycotina</taxon>
        <taxon>Sordariomycetes</taxon>
        <taxon>Sordariomycetidae</taxon>
        <taxon>Cephalothecales</taxon>
        <taxon>Cephalothecaceae</taxon>
        <taxon>Phialemonium</taxon>
    </lineage>
</organism>
<evidence type="ECO:0000313" key="3">
    <source>
        <dbReference type="Proteomes" id="UP001244011"/>
    </source>
</evidence>
<accession>A0AAJ0BSH9</accession>
<dbReference type="RefSeq" id="XP_060279901.1">
    <property type="nucleotide sequence ID" value="XM_060422697.1"/>
</dbReference>
<feature type="compositionally biased region" description="Polar residues" evidence="1">
    <location>
        <begin position="544"/>
        <end position="567"/>
    </location>
</feature>
<reference evidence="2" key="1">
    <citation type="submission" date="2023-06" db="EMBL/GenBank/DDBJ databases">
        <title>Genome-scale phylogeny and comparative genomics of the fungal order Sordariales.</title>
        <authorList>
            <consortium name="Lawrence Berkeley National Laboratory"/>
            <person name="Hensen N."/>
            <person name="Bonometti L."/>
            <person name="Westerberg I."/>
            <person name="Brannstrom I.O."/>
            <person name="Guillou S."/>
            <person name="Cros-Aarteil S."/>
            <person name="Calhoun S."/>
            <person name="Haridas S."/>
            <person name="Kuo A."/>
            <person name="Mondo S."/>
            <person name="Pangilinan J."/>
            <person name="Riley R."/>
            <person name="Labutti K."/>
            <person name="Andreopoulos B."/>
            <person name="Lipzen A."/>
            <person name="Chen C."/>
            <person name="Yanf M."/>
            <person name="Daum C."/>
            <person name="Ng V."/>
            <person name="Clum A."/>
            <person name="Steindorff A."/>
            <person name="Ohm R."/>
            <person name="Martin F."/>
            <person name="Silar P."/>
            <person name="Natvig D."/>
            <person name="Lalanne C."/>
            <person name="Gautier V."/>
            <person name="Ament-Velasquez S.L."/>
            <person name="Kruys A."/>
            <person name="Hutchinson M.I."/>
            <person name="Powell A.J."/>
            <person name="Barry K."/>
            <person name="Miller A.N."/>
            <person name="Grigoriev I.V."/>
            <person name="Debuchy R."/>
            <person name="Gladieux P."/>
            <person name="Thoren M.H."/>
            <person name="Johannesson H."/>
        </authorList>
    </citation>
    <scope>NUCLEOTIDE SEQUENCE</scope>
    <source>
        <strain evidence="2">8032-3</strain>
    </source>
</reference>
<keyword evidence="3" id="KW-1185">Reference proteome</keyword>
<protein>
    <submittedName>
        <fullName evidence="2">Uncharacterized protein</fullName>
    </submittedName>
</protein>
<dbReference type="AlphaFoldDB" id="A0AAJ0BSH9"/>
<evidence type="ECO:0000313" key="2">
    <source>
        <dbReference type="EMBL" id="KAK1763688.1"/>
    </source>
</evidence>
<sequence length="604" mass="66881">MLTSQIVEWLKPKSEAGKDRDGMSLPDKMSMWGRKSPREDFEAKRLESDPFWRVGYACFDPIESTGSSTHIKTVLNSKAYKWLLASLKKASSLQWGRSNVMIYQIRRELLKMSPKERSPTPEVGFWLPWRPLRDRLLQAQRNQVPVGSDSTWHMAYGKAYQSPSFPGVIALTSSSHDEIQATTVGEYFEQTWLDSGAQLLDWLDEVFDERNDVECFTATTIDGVRVEFSHAGLHLSVKATGSPFSVAQFAEQLAWIGTAVQPWTSGSPTHYEPSLSEICASTFSIKPSPVVSVFGSRLFQTDFWHRLQDQNASPVSAWGYPTACRPDSFPGLEVSSSILLALKLTIKVRHGSGRILLQGHRTTMELVKHRDGVYLWHVLDSPSCACSCQNRQSFGYDKERTIECLDIMGLALQRHIISNCEDAETSTDLQKCDDPMSSDGDEMSSVDLEHHTTSSFNPSVYSLVGLARTIPMDHNSTPDSFDSDLLSMSSFSEDDKLDPLDADSSLFPIIKTVSDHLLVAFRGSATGDSSPCDGGESSGGKSGTHGTATHTLVGNTNTPSGSSSKRNTVQRDDDEFDDDGIHKPPSKKGKQNEDPQQKLLACPF</sequence>
<feature type="region of interest" description="Disordered" evidence="1">
    <location>
        <begin position="428"/>
        <end position="449"/>
    </location>
</feature>